<comment type="caution">
    <text evidence="1">The sequence shown here is derived from an EMBL/GenBank/DDBJ whole genome shotgun (WGS) entry which is preliminary data.</text>
</comment>
<evidence type="ECO:0000313" key="1">
    <source>
        <dbReference type="EMBL" id="EAW30274.1"/>
    </source>
</evidence>
<sequence length="198" mass="22727">MEYNMARINQNSLMSLEAYAKARPEFRKQAIAHKARRKIFVGDHVMLQFEDEITVRYQIQEMLRIEKTFEEEGIQDELDAYTPLLPDGSNWKATQAIEYSDVEERKLKLVELKGLERHTYIQVGTQDRVYAIADEDLPRENDEKTSAIHFLRFELDASMVAAAKAGEPIAVGVDLPAYNIHVLEIAPETQTSLVDDLK</sequence>
<dbReference type="Pfam" id="PF12007">
    <property type="entry name" value="DUF3501"/>
    <property type="match status" value="1"/>
</dbReference>
<dbReference type="InterPro" id="IPR021890">
    <property type="entry name" value="DUF3501"/>
</dbReference>
<dbReference type="STRING" id="247633.GP2143_01985"/>
<organism evidence="1 2">
    <name type="scientific">marine gamma proteobacterium HTCC2143</name>
    <dbReference type="NCBI Taxonomy" id="247633"/>
    <lineage>
        <taxon>Bacteria</taxon>
        <taxon>Pseudomonadati</taxon>
        <taxon>Pseudomonadota</taxon>
        <taxon>Gammaproteobacteria</taxon>
        <taxon>Cellvibrionales</taxon>
        <taxon>Spongiibacteraceae</taxon>
        <taxon>BD1-7 clade</taxon>
    </lineage>
</organism>
<reference evidence="1 2" key="1">
    <citation type="journal article" date="2010" name="J. Bacteriol.">
        <title>Genome sequence of the oligotrophic marine Gammaproteobacterium HTCC2143, isolated from the Oregon Coast.</title>
        <authorList>
            <person name="Oh H.M."/>
            <person name="Kang I."/>
            <person name="Ferriera S."/>
            <person name="Giovannoni S.J."/>
            <person name="Cho J.C."/>
        </authorList>
    </citation>
    <scope>NUCLEOTIDE SEQUENCE [LARGE SCALE GENOMIC DNA]</scope>
    <source>
        <strain evidence="1 2">HTCC2143</strain>
    </source>
</reference>
<evidence type="ECO:0000313" key="2">
    <source>
        <dbReference type="Proteomes" id="UP000004931"/>
    </source>
</evidence>
<evidence type="ECO:0008006" key="3">
    <source>
        <dbReference type="Google" id="ProtNLM"/>
    </source>
</evidence>
<dbReference type="Proteomes" id="UP000004931">
    <property type="component" value="Unassembled WGS sequence"/>
</dbReference>
<dbReference type="EMBL" id="AAVT01000009">
    <property type="protein sequence ID" value="EAW30274.1"/>
    <property type="molecule type" value="Genomic_DNA"/>
</dbReference>
<dbReference type="eggNOG" id="COG0247">
    <property type="taxonomic scope" value="Bacteria"/>
</dbReference>
<accession>A0YG24</accession>
<keyword evidence="2" id="KW-1185">Reference proteome</keyword>
<proteinExistence type="predicted"/>
<dbReference type="AlphaFoldDB" id="A0YG24"/>
<name>A0YG24_9GAMM</name>
<protein>
    <recommendedName>
        <fullName evidence="3">DUF3501 family protein</fullName>
    </recommendedName>
</protein>
<gene>
    <name evidence="1" type="ORF">GP2143_01985</name>
</gene>